<protein>
    <submittedName>
        <fullName evidence="1">Uncharacterized protein</fullName>
    </submittedName>
</protein>
<gene>
    <name evidence="1" type="ORF">COU86_04670</name>
</gene>
<organism evidence="1 2">
    <name type="scientific">Candidatus Roizmanbacteria bacterium CG10_big_fil_rev_8_21_14_0_10_36_26</name>
    <dbReference type="NCBI Taxonomy" id="1974851"/>
    <lineage>
        <taxon>Bacteria</taxon>
        <taxon>Candidatus Roizmaniibacteriota</taxon>
    </lineage>
</organism>
<dbReference type="Proteomes" id="UP000231434">
    <property type="component" value="Unassembled WGS sequence"/>
</dbReference>
<reference evidence="2" key="1">
    <citation type="submission" date="2017-09" db="EMBL/GenBank/DDBJ databases">
        <title>Depth-based differentiation of microbial function through sediment-hosted aquifers and enrichment of novel symbionts in the deep terrestrial subsurface.</title>
        <authorList>
            <person name="Probst A.J."/>
            <person name="Ladd B."/>
            <person name="Jarett J.K."/>
            <person name="Geller-Mcgrath D.E."/>
            <person name="Sieber C.M.K."/>
            <person name="Emerson J.B."/>
            <person name="Anantharaman K."/>
            <person name="Thomas B.C."/>
            <person name="Malmstrom R."/>
            <person name="Stieglmeier M."/>
            <person name="Klingl A."/>
            <person name="Woyke T."/>
            <person name="Ryan C.M."/>
            <person name="Banfield J.F."/>
        </authorList>
    </citation>
    <scope>NUCLEOTIDE SEQUENCE [LARGE SCALE GENOMIC DNA]</scope>
</reference>
<name>A0A2M8KK65_9BACT</name>
<comment type="caution">
    <text evidence="1">The sequence shown here is derived from an EMBL/GenBank/DDBJ whole genome shotgun (WGS) entry which is preliminary data.</text>
</comment>
<dbReference type="AlphaFoldDB" id="A0A2M8KK65"/>
<proteinExistence type="predicted"/>
<sequence>MKRVQFIFVFLFLTLITFFLFKEPALSDHTCYTSCGTPSSCPSPLVCSSGLCKNPSCLTQTDCTCDPYIIQGKKGKNGGSFPDSDPPFSNQTVTVTGQGNSSANPYSFGDGTTTLLGDQNYDVSVSAPSGSNVGYTLCYNKTDCHGTPPTSGASITTDSNRADSENYVSGNHYVDLYWHFTPQTANCKNLTGPTTVFVGDQVNYQADYENENASLTNALMYSYSSSCPGSSLSNVSGGPGPGTYSFSWTPSATGSYTVYCEADAASANCFGYQTCVGSPPNYSCTGPTTSATVTVSNPGPWYKLKNTSLYKNGNIDINVAQNINKFTDGDSDDDGTRYIIIGNSGTATAQNTFSPGPPYNPISASGNNWYNNTYSFSQLFISNFSSYVRSRKQSVDIVALGTGSSLESSKVNFISGDQTITDANLTDAPTAFVLIVSGNVTVNNNLNSSSARQITIIATGQLTFSKTTQYANGIFIAPSIVIDGETPPGSDTIGLKIKGNLISSSTSTSNRNRTDNSRPSLFVVLDPDQYLSLLPLLSVSKYDWQQTQ</sequence>
<evidence type="ECO:0000313" key="2">
    <source>
        <dbReference type="Proteomes" id="UP000231434"/>
    </source>
</evidence>
<dbReference type="EMBL" id="PFEB01000049">
    <property type="protein sequence ID" value="PJE60301.1"/>
    <property type="molecule type" value="Genomic_DNA"/>
</dbReference>
<evidence type="ECO:0000313" key="1">
    <source>
        <dbReference type="EMBL" id="PJE60301.1"/>
    </source>
</evidence>
<accession>A0A2M8KK65</accession>